<dbReference type="InterPro" id="IPR052957">
    <property type="entry name" value="Auxin_embryo_med"/>
</dbReference>
<evidence type="ECO:0000313" key="3">
    <source>
        <dbReference type="Proteomes" id="UP000461409"/>
    </source>
</evidence>
<dbReference type="PANTHER" id="PTHR32387">
    <property type="entry name" value="WU:FJ29H11"/>
    <property type="match status" value="1"/>
</dbReference>
<sequence length="1029" mass="116046">MTVIDEIRERRQKLADVLESKEYSGIRLIVEELYPDQAHFLFELLQNAQDTGATEAVFSLSSEKLVFEHNGRPFDKGDIEGITNIGKGTKASDEEAIGRFGVGFKAVFAYSETPRIFSPTFSFRIESLVLPIEIKGAPNLGSKTRFEFPFNNPKKPADRAFAEIQVGLTGLSETSLLFLSNLESVGWEIEGAEKGEVLRLQHSTHHIEILRQVGGEATNSSHFLRFDQEVEELKNQSVSVAFPLRFMAESASFDEAKPLAKQMRILPAEIGQVSVFFPAEKETSGLRFHLHAPFVPELSRASVKETPANEPLFSQLARLCANSLHRIRDLGLLNAETLGVLPNKQDAIPKRYEEIREAIINELNNEALTPTHDRSHAPAKTLFQSKAAIKSVISEHDLSVLVGLEVEPKWAANAPQKSSNADRMLSSLEIRDWDVDDLVNVLGELEGSYWQEPNEEVKDWLSSKSDEWLQQLYSFLYRQLGEDSGFYDIEDCPIVRLQDGTLAKGKGSYFASDDDQEDGFPIVRADLYQSGKSKSQQLNARKFLEEIGVKEIDEKELVRAILNERYSRGSIDPNPKDLMRFVKLVEADSSAATIFRDAHIFEIPDGRWARPGSVFLDDPFAETGLRAFFGDHCKNEPFPLADRYAQDKISSSRLAKFAKSLGAITEIRPVKITVDNHPQRDELKADYYQYGVRKTHTGIDEDYVLRGLKNALKDIDVEKAKVIWNTMSASPSNVLKARFRPNRQYNTRLKPSTLVHQLRNAKWVPQSDGQFTKPCDARADLLPSGFPYDVGKEWLAAVGFGTEAEKRTELAKKRKAIAAELGFEDEVALADARKFAGLAPEERRAFFEEIERKASLELPENEPRNPSRRAEKVGELAATATERKTEMRTRSVSIGRDDVKDEAGQYLRQQYTNDGELFCQVCKLPMPFRLDDGNAYFERVEFLPSLQKRYHQNYLALCPTDAAKFKFANGTDDMLLDLFCDLDGEELEVILAQNDETIYFTKTHLADLKKVIEVDRRSSTDIPQTDGGA</sequence>
<reference evidence="2 3" key="1">
    <citation type="submission" date="2019-12" db="EMBL/GenBank/DDBJ databases">
        <authorList>
            <person name="Lee S.D."/>
        </authorList>
    </citation>
    <scope>NUCLEOTIDE SEQUENCE [LARGE SCALE GENOMIC DNA]</scope>
    <source>
        <strain evidence="2 3">GH3-10</strain>
    </source>
</reference>
<dbReference type="AlphaFoldDB" id="A0A844X8N0"/>
<dbReference type="InterPro" id="IPR036890">
    <property type="entry name" value="HATPase_C_sf"/>
</dbReference>
<dbReference type="RefSeq" id="WP_160484407.1">
    <property type="nucleotide sequence ID" value="NZ_WUBR01000001.1"/>
</dbReference>
<dbReference type="Pfam" id="PF25794">
    <property type="entry name" value="SACS"/>
    <property type="match status" value="1"/>
</dbReference>
<dbReference type="NCBIfam" id="NF047352">
    <property type="entry name" value="P_loop_sacsin"/>
    <property type="match status" value="1"/>
</dbReference>
<feature type="domain" description="Sacsin/Nov" evidence="1">
    <location>
        <begin position="26"/>
        <end position="119"/>
    </location>
</feature>
<organism evidence="2 3">
    <name type="scientific">Aurantiacibacter rhizosphaerae</name>
    <dbReference type="NCBI Taxonomy" id="2691582"/>
    <lineage>
        <taxon>Bacteria</taxon>
        <taxon>Pseudomonadati</taxon>
        <taxon>Pseudomonadota</taxon>
        <taxon>Alphaproteobacteria</taxon>
        <taxon>Sphingomonadales</taxon>
        <taxon>Erythrobacteraceae</taxon>
        <taxon>Aurantiacibacter</taxon>
    </lineage>
</organism>
<dbReference type="Proteomes" id="UP000461409">
    <property type="component" value="Unassembled WGS sequence"/>
</dbReference>
<evidence type="ECO:0000259" key="1">
    <source>
        <dbReference type="Pfam" id="PF25794"/>
    </source>
</evidence>
<dbReference type="InterPro" id="IPR058210">
    <property type="entry name" value="SACS/Nov_dom"/>
</dbReference>
<name>A0A844X8N0_9SPHN</name>
<dbReference type="Gene3D" id="3.30.565.10">
    <property type="entry name" value="Histidine kinase-like ATPase, C-terminal domain"/>
    <property type="match status" value="1"/>
</dbReference>
<dbReference type="PANTHER" id="PTHR32387:SF0">
    <property type="entry name" value="PROTEIN NO VEIN"/>
    <property type="match status" value="1"/>
</dbReference>
<comment type="caution">
    <text evidence="2">The sequence shown here is derived from an EMBL/GenBank/DDBJ whole genome shotgun (WGS) entry which is preliminary data.</text>
</comment>
<proteinExistence type="predicted"/>
<dbReference type="EMBL" id="WUBR01000001">
    <property type="protein sequence ID" value="MWV26741.1"/>
    <property type="molecule type" value="Genomic_DNA"/>
</dbReference>
<dbReference type="SUPFAM" id="SSF55874">
    <property type="entry name" value="ATPase domain of HSP90 chaperone/DNA topoisomerase II/histidine kinase"/>
    <property type="match status" value="1"/>
</dbReference>
<protein>
    <recommendedName>
        <fullName evidence="1">Sacsin/Nov domain-containing protein</fullName>
    </recommendedName>
</protein>
<gene>
    <name evidence="2" type="ORF">GRF63_02375</name>
</gene>
<evidence type="ECO:0000313" key="2">
    <source>
        <dbReference type="EMBL" id="MWV26741.1"/>
    </source>
</evidence>
<reference evidence="2 3" key="2">
    <citation type="submission" date="2020-02" db="EMBL/GenBank/DDBJ databases">
        <title>Erythrobacter dongmakensis sp. nov., isolated from a tidal mudflat.</title>
        <authorList>
            <person name="Kim I.S."/>
        </authorList>
    </citation>
    <scope>NUCLEOTIDE SEQUENCE [LARGE SCALE GENOMIC DNA]</scope>
    <source>
        <strain evidence="2 3">GH3-10</strain>
    </source>
</reference>
<accession>A0A844X8N0</accession>
<keyword evidence="3" id="KW-1185">Reference proteome</keyword>